<dbReference type="Proteomes" id="UP001326110">
    <property type="component" value="Chromosome"/>
</dbReference>
<evidence type="ECO:0000313" key="3">
    <source>
        <dbReference type="Proteomes" id="UP001326110"/>
    </source>
</evidence>
<keyword evidence="1" id="KW-0472">Membrane</keyword>
<evidence type="ECO:0000313" key="2">
    <source>
        <dbReference type="EMBL" id="WQH02333.1"/>
    </source>
</evidence>
<keyword evidence="3" id="KW-1185">Reference proteome</keyword>
<organism evidence="2 3">
    <name type="scientific">Duganella zoogloeoides</name>
    <dbReference type="NCBI Taxonomy" id="75659"/>
    <lineage>
        <taxon>Bacteria</taxon>
        <taxon>Pseudomonadati</taxon>
        <taxon>Pseudomonadota</taxon>
        <taxon>Betaproteobacteria</taxon>
        <taxon>Burkholderiales</taxon>
        <taxon>Oxalobacteraceae</taxon>
        <taxon>Telluria group</taxon>
        <taxon>Duganella</taxon>
    </lineage>
</organism>
<sequence>MSSPPTLPTDAMLSHRHGFSIVELMVSIVIGMLAITFATRLVIGGEKAKDAAVGGSDAMQNGMLALYSLSNDAADAGWGLNDPMLAGCNTEFSDSRGYRMAVAQRGGLDITPLAPVVIESRGAAPDLVTFYSGTSQTGIGSVKLASNYSPGESSIAVDSRNPYDFNVGDVLVVAPLAAAGARCTLMQMSGAGSGASSNRLTIATGGQFRFNPQAGLGLPYEVNLAYLYNLGSADRLHFHTWSVRAGVLLLRATDMPGSEADGASVSDNIVSLKAQYGFDNRTVPNYNPNTPGNSSWGETTATGMRIGAWSATMIDADGDGLVGGAGDYQRVGAVRLAVVARSKTTERPGANGACTATTVLPTVFAQAAPASVAAAPIQVNVAVTGDPVDWKCYRYRVFETIVPIRNAQWRP</sequence>
<evidence type="ECO:0000256" key="1">
    <source>
        <dbReference type="SAM" id="Phobius"/>
    </source>
</evidence>
<dbReference type="InterPro" id="IPR032092">
    <property type="entry name" value="PilW"/>
</dbReference>
<keyword evidence="1" id="KW-0812">Transmembrane</keyword>
<dbReference type="RefSeq" id="WP_322533648.1">
    <property type="nucleotide sequence ID" value="NZ_CP140152.1"/>
</dbReference>
<dbReference type="EMBL" id="CP140152">
    <property type="protein sequence ID" value="WQH02333.1"/>
    <property type="molecule type" value="Genomic_DNA"/>
</dbReference>
<accession>A0ABZ0XS06</accession>
<keyword evidence="1" id="KW-1133">Transmembrane helix</keyword>
<reference evidence="2 3" key="1">
    <citation type="submission" date="2023-11" db="EMBL/GenBank/DDBJ databases">
        <title>MicrobeMod: A computational toolkit for identifying prokaryotic methylation and restriction-modification with nanopore sequencing.</title>
        <authorList>
            <person name="Crits-Christoph A."/>
            <person name="Kang S.C."/>
            <person name="Lee H."/>
            <person name="Ostrov N."/>
        </authorList>
    </citation>
    <scope>NUCLEOTIDE SEQUENCE [LARGE SCALE GENOMIC DNA]</scope>
    <source>
        <strain evidence="2 3">ATCC 25935</strain>
    </source>
</reference>
<protein>
    <submittedName>
        <fullName evidence="2">PilW family protein</fullName>
    </submittedName>
</protein>
<feature type="transmembrane region" description="Helical" evidence="1">
    <location>
        <begin position="20"/>
        <end position="43"/>
    </location>
</feature>
<gene>
    <name evidence="2" type="ORF">SR858_14725</name>
</gene>
<proteinExistence type="predicted"/>
<name>A0ABZ0XS06_9BURK</name>
<dbReference type="Pfam" id="PF16074">
    <property type="entry name" value="PilW"/>
    <property type="match status" value="1"/>
</dbReference>
<dbReference type="Pfam" id="PF07963">
    <property type="entry name" value="N_methyl"/>
    <property type="match status" value="1"/>
</dbReference>
<dbReference type="InterPro" id="IPR012902">
    <property type="entry name" value="N_methyl_site"/>
</dbReference>